<sequence length="290" mass="33695">MVCDGDMEFDQFGDSNNTETIGTLSLCPNVERHHQGDFGVLYYMSYFSYFPMLAIVTCKKIKNKIVKVYTIFYLCQVCKEKRIIFFFVSQINNYANKNGKVCVIKKKSWVAVSLLVSLAMVSWKTRSENRKNPNQCNYVVCIQEIRAFRQLKANLLSLRAREDHPLEHCQAVHIVMTLTSDPNKIPKKPKIQEEDFNPLISSQPNFDEHSKQVEVSLFMPRRRAYAKSTFHKKIRKFAAEQERRQSISQAHRHLRHNSGSSLQQVQVIYVPVNTEIFDKQGVIVQLTPQQ</sequence>
<keyword evidence="1" id="KW-0812">Transmembrane</keyword>
<dbReference type="AlphaFoldDB" id="X6MQZ3"/>
<gene>
    <name evidence="2" type="ORF">RFI_21280</name>
</gene>
<organism evidence="2 3">
    <name type="scientific">Reticulomyxa filosa</name>
    <dbReference type="NCBI Taxonomy" id="46433"/>
    <lineage>
        <taxon>Eukaryota</taxon>
        <taxon>Sar</taxon>
        <taxon>Rhizaria</taxon>
        <taxon>Retaria</taxon>
        <taxon>Foraminifera</taxon>
        <taxon>Monothalamids</taxon>
        <taxon>Reticulomyxidae</taxon>
        <taxon>Reticulomyxa</taxon>
    </lineage>
</organism>
<dbReference type="EMBL" id="ASPP01018591">
    <property type="protein sequence ID" value="ETO16081.1"/>
    <property type="molecule type" value="Genomic_DNA"/>
</dbReference>
<name>X6MQZ3_RETFI</name>
<dbReference type="Proteomes" id="UP000023152">
    <property type="component" value="Unassembled WGS sequence"/>
</dbReference>
<evidence type="ECO:0000313" key="2">
    <source>
        <dbReference type="EMBL" id="ETO16081.1"/>
    </source>
</evidence>
<keyword evidence="3" id="KW-1185">Reference proteome</keyword>
<keyword evidence="1" id="KW-0472">Membrane</keyword>
<reference evidence="2 3" key="1">
    <citation type="journal article" date="2013" name="Curr. Biol.">
        <title>The Genome of the Foraminiferan Reticulomyxa filosa.</title>
        <authorList>
            <person name="Glockner G."/>
            <person name="Hulsmann N."/>
            <person name="Schleicher M."/>
            <person name="Noegel A.A."/>
            <person name="Eichinger L."/>
            <person name="Gallinger C."/>
            <person name="Pawlowski J."/>
            <person name="Sierra R."/>
            <person name="Euteneuer U."/>
            <person name="Pillet L."/>
            <person name="Moustafa A."/>
            <person name="Platzer M."/>
            <person name="Groth M."/>
            <person name="Szafranski K."/>
            <person name="Schliwa M."/>
        </authorList>
    </citation>
    <scope>NUCLEOTIDE SEQUENCE [LARGE SCALE GENOMIC DNA]</scope>
</reference>
<comment type="caution">
    <text evidence="2">The sequence shown here is derived from an EMBL/GenBank/DDBJ whole genome shotgun (WGS) entry which is preliminary data.</text>
</comment>
<proteinExistence type="predicted"/>
<evidence type="ECO:0000256" key="1">
    <source>
        <dbReference type="SAM" id="Phobius"/>
    </source>
</evidence>
<feature type="transmembrane region" description="Helical" evidence="1">
    <location>
        <begin position="40"/>
        <end position="58"/>
    </location>
</feature>
<keyword evidence="1" id="KW-1133">Transmembrane helix</keyword>
<protein>
    <submittedName>
        <fullName evidence="2">Uncharacterized protein</fullName>
    </submittedName>
</protein>
<evidence type="ECO:0000313" key="3">
    <source>
        <dbReference type="Proteomes" id="UP000023152"/>
    </source>
</evidence>
<accession>X6MQZ3</accession>